<organism evidence="4 5">
    <name type="scientific">Urochloa decumbens</name>
    <dbReference type="NCBI Taxonomy" id="240449"/>
    <lineage>
        <taxon>Eukaryota</taxon>
        <taxon>Viridiplantae</taxon>
        <taxon>Streptophyta</taxon>
        <taxon>Embryophyta</taxon>
        <taxon>Tracheophyta</taxon>
        <taxon>Spermatophyta</taxon>
        <taxon>Magnoliopsida</taxon>
        <taxon>Liliopsida</taxon>
        <taxon>Poales</taxon>
        <taxon>Poaceae</taxon>
        <taxon>PACMAD clade</taxon>
        <taxon>Panicoideae</taxon>
        <taxon>Panicodae</taxon>
        <taxon>Paniceae</taxon>
        <taxon>Melinidinae</taxon>
        <taxon>Urochloa</taxon>
    </lineage>
</organism>
<name>A0ABC9AYY1_9POAL</name>
<sequence length="848" mass="91606">MASTGGKGRTEDDDDGGVEKSMEYLLKKYLLLLATLVATVTYAAGLNLPGGSWPEDSPAEGRLAGDSILRETNYTRYIVFYVFNATSFAASLVVGLLLLVLRDGTTWLLGIMQAAMVVDLLGLVGAYAAGGSHDRFTTACAAALLVTGVAAYAAVALLSSVAVKLRPALRRTSTVSRNPADAALAASEREILLVLAIFAATIAYVAGLNPPGGFWRSAGDDHAAGDPVLQGLHPIRYKFFFFCNTAAFIASLLAIMIVVDHRRFNLKGMDSFPVRYIALYGFILTALLGLGGAYAAGSCRDSRHTIYVLSLVTPVVACILVPVFLGDKDKDKHSDEGKKYDNLEKTRECIQLLATLAVTIAYQAGVDPPGGVWSESGPGHSVGDPILLTTHPGRFKVFFYFNSAAFVASLVIMVMLQRSSLVRHHVLEKAMILDLFALIGAYAAGSCRDTSTSIYTVAMAGAVLIYVVIHIVFFDHNGNGHHQDLDQYREVLLLLAILAATLTYQAGLTPPGGFWESDDKFGHRAGFPVLQDKYPRRYKAFFYCNAASFMASVALILLLLNPNLYRPGIRCYALYVCMVAGMFGLMAAYAAGSSMHLRTSIISLALVIAVFVAVVCLAIRLYRASKEHKGDATPNDQAKKESDTAKTPDQQPKKEGDIVQAEAAVTKSQDDEPKEDDMMQQYLMLVGILGASVTYLTGLKPPGGMWKDDGNGHSAGNPVLHDINKHRYNAFFYSNSTAFVASIVVMALLLSRMMWQWRAHHLPLWPMHTAMFLGMVALLVAYAAGSARDQCTSWKVIVLLVPIVAFVMCLFAFYSKKGGGAKGEKEGAKEAAGTRGATVNSRSYCITQ</sequence>
<feature type="transmembrane region" description="Helical" evidence="2">
    <location>
        <begin position="540"/>
        <end position="560"/>
    </location>
</feature>
<dbReference type="Pfam" id="PF13962">
    <property type="entry name" value="PGG"/>
    <property type="match status" value="5"/>
</dbReference>
<feature type="transmembrane region" description="Helical" evidence="2">
    <location>
        <begin position="397"/>
        <end position="414"/>
    </location>
</feature>
<gene>
    <name evidence="4" type="ORF">URODEC1_LOCUS58359</name>
</gene>
<feature type="transmembrane region" description="Helical" evidence="2">
    <location>
        <begin position="306"/>
        <end position="325"/>
    </location>
</feature>
<feature type="domain" description="PGG" evidence="3">
    <location>
        <begin position="342"/>
        <end position="448"/>
    </location>
</feature>
<dbReference type="EMBL" id="OZ075133">
    <property type="protein sequence ID" value="CAL4986353.1"/>
    <property type="molecule type" value="Genomic_DNA"/>
</dbReference>
<dbReference type="InterPro" id="IPR026961">
    <property type="entry name" value="PGG_dom"/>
</dbReference>
<evidence type="ECO:0000259" key="3">
    <source>
        <dbReference type="Pfam" id="PF13962"/>
    </source>
</evidence>
<feature type="transmembrane region" description="Helical" evidence="2">
    <location>
        <begin position="29"/>
        <end position="48"/>
    </location>
</feature>
<proteinExistence type="predicted"/>
<evidence type="ECO:0000256" key="2">
    <source>
        <dbReference type="SAM" id="Phobius"/>
    </source>
</evidence>
<feature type="transmembrane region" description="Helical" evidence="2">
    <location>
        <begin position="597"/>
        <end position="619"/>
    </location>
</feature>
<feature type="transmembrane region" description="Helical" evidence="2">
    <location>
        <begin position="572"/>
        <end position="591"/>
    </location>
</feature>
<keyword evidence="2" id="KW-0812">Transmembrane</keyword>
<reference evidence="5" key="1">
    <citation type="submission" date="2024-06" db="EMBL/GenBank/DDBJ databases">
        <authorList>
            <person name="Ryan C."/>
        </authorList>
    </citation>
    <scope>NUCLEOTIDE SEQUENCE [LARGE SCALE GENOMIC DNA]</scope>
</reference>
<evidence type="ECO:0000313" key="4">
    <source>
        <dbReference type="EMBL" id="CAL4986353.1"/>
    </source>
</evidence>
<feature type="transmembrane region" description="Helical" evidence="2">
    <location>
        <begin position="796"/>
        <end position="815"/>
    </location>
</feature>
<feature type="domain" description="PGG" evidence="3">
    <location>
        <begin position="188"/>
        <end position="300"/>
    </location>
</feature>
<feature type="domain" description="PGG" evidence="3">
    <location>
        <begin position="484"/>
        <end position="595"/>
    </location>
</feature>
<feature type="transmembrane region" description="Helical" evidence="2">
    <location>
        <begin position="457"/>
        <end position="476"/>
    </location>
</feature>
<reference evidence="4 5" key="2">
    <citation type="submission" date="2024-10" db="EMBL/GenBank/DDBJ databases">
        <authorList>
            <person name="Ryan C."/>
        </authorList>
    </citation>
    <scope>NUCLEOTIDE SEQUENCE [LARGE SCALE GENOMIC DNA]</scope>
</reference>
<keyword evidence="5" id="KW-1185">Reference proteome</keyword>
<feature type="transmembrane region" description="Helical" evidence="2">
    <location>
        <begin position="136"/>
        <end position="163"/>
    </location>
</feature>
<evidence type="ECO:0000313" key="5">
    <source>
        <dbReference type="Proteomes" id="UP001497457"/>
    </source>
</evidence>
<feature type="transmembrane region" description="Helical" evidence="2">
    <location>
        <begin position="239"/>
        <end position="260"/>
    </location>
</feature>
<feature type="transmembrane region" description="Helical" evidence="2">
    <location>
        <begin position="488"/>
        <end position="507"/>
    </location>
</feature>
<feature type="compositionally biased region" description="Basic and acidic residues" evidence="1">
    <location>
        <begin position="629"/>
        <end position="657"/>
    </location>
</feature>
<feature type="transmembrane region" description="Helical" evidence="2">
    <location>
        <begin position="682"/>
        <end position="699"/>
    </location>
</feature>
<accession>A0ABC9AYY1</accession>
<protein>
    <recommendedName>
        <fullName evidence="3">PGG domain-containing protein</fullName>
    </recommendedName>
</protein>
<evidence type="ECO:0000256" key="1">
    <source>
        <dbReference type="SAM" id="MobiDB-lite"/>
    </source>
</evidence>
<feature type="transmembrane region" description="Helical" evidence="2">
    <location>
        <begin position="191"/>
        <end position="208"/>
    </location>
</feature>
<feature type="region of interest" description="Disordered" evidence="1">
    <location>
        <begin position="629"/>
        <end position="674"/>
    </location>
</feature>
<keyword evidence="2" id="KW-1133">Transmembrane helix</keyword>
<feature type="transmembrane region" description="Helical" evidence="2">
    <location>
        <begin position="107"/>
        <end position="130"/>
    </location>
</feature>
<feature type="transmembrane region" description="Helical" evidence="2">
    <location>
        <begin position="272"/>
        <end position="294"/>
    </location>
</feature>
<feature type="domain" description="PGG" evidence="3">
    <location>
        <begin position="679"/>
        <end position="788"/>
    </location>
</feature>
<dbReference type="AlphaFoldDB" id="A0ABC9AYY1"/>
<dbReference type="PANTHER" id="PTHR24177">
    <property type="entry name" value="CASKIN"/>
    <property type="match status" value="1"/>
</dbReference>
<dbReference type="PANTHER" id="PTHR24177:SF432">
    <property type="entry name" value="OS06G0286146 PROTEIN"/>
    <property type="match status" value="1"/>
</dbReference>
<feature type="domain" description="PGG" evidence="3">
    <location>
        <begin position="27"/>
        <end position="131"/>
    </location>
</feature>
<feature type="transmembrane region" description="Helical" evidence="2">
    <location>
        <begin position="78"/>
        <end position="100"/>
    </location>
</feature>
<dbReference type="Proteomes" id="UP001497457">
    <property type="component" value="Chromosome 23rd"/>
</dbReference>
<feature type="transmembrane region" description="Helical" evidence="2">
    <location>
        <begin position="730"/>
        <end position="750"/>
    </location>
</feature>
<keyword evidence="2" id="KW-0472">Membrane</keyword>
<feature type="transmembrane region" description="Helical" evidence="2">
    <location>
        <begin position="762"/>
        <end position="784"/>
    </location>
</feature>